<organism evidence="1 2">
    <name type="scientific">Muricoccus vinaceus</name>
    <dbReference type="NCBI Taxonomy" id="424704"/>
    <lineage>
        <taxon>Bacteria</taxon>
        <taxon>Pseudomonadati</taxon>
        <taxon>Pseudomonadota</taxon>
        <taxon>Alphaproteobacteria</taxon>
        <taxon>Acetobacterales</taxon>
        <taxon>Roseomonadaceae</taxon>
        <taxon>Muricoccus</taxon>
    </lineage>
</organism>
<dbReference type="Gene3D" id="3.40.50.620">
    <property type="entry name" value="HUPs"/>
    <property type="match status" value="1"/>
</dbReference>
<name>A0ABV6J0U7_9PROT</name>
<dbReference type="InterPro" id="IPR036134">
    <property type="entry name" value="Crypto/Photolyase_FAD-like_sf"/>
</dbReference>
<dbReference type="PANTHER" id="PTHR38657:SF1">
    <property type="entry name" value="SLR1343 PROTEIN"/>
    <property type="match status" value="1"/>
</dbReference>
<dbReference type="Gene3D" id="1.25.40.80">
    <property type="match status" value="1"/>
</dbReference>
<dbReference type="InterPro" id="IPR052551">
    <property type="entry name" value="UV-DNA_repair_photolyase"/>
</dbReference>
<dbReference type="Gene3D" id="1.10.579.10">
    <property type="entry name" value="DNA Cyclobutane Dipyrimidine Photolyase, subunit A, domain 3"/>
    <property type="match status" value="1"/>
</dbReference>
<keyword evidence="2" id="KW-1185">Reference proteome</keyword>
<comment type="caution">
    <text evidence="1">The sequence shown here is derived from an EMBL/GenBank/DDBJ whole genome shotgun (WGS) entry which is preliminary data.</text>
</comment>
<dbReference type="InterPro" id="IPR014729">
    <property type="entry name" value="Rossmann-like_a/b/a_fold"/>
</dbReference>
<sequence length="511" mass="57222">MAGTLRLVLGDQLSESLAGLRDLDPAADTVLMAEVEAECTYVRHHKQKIALVLSAMRHFGQALAALGTRVRYVRLDDPANTGSLEGEVGRAVRELRPDRVVVTHPGEWRLLEAMRGWEEALALPVDILEDDRFLCSIHEFRRWAAGERQLRMEFFYRAMRRTHGVLMEADGAPLGGAWNFDRENRAPLRRLPPVPPRPVVEPDETTRGVMVLVERRFPGHFGALEGFGWPVTRAQAVRALEDFVGRRFPGFGLHQDQMAAGEPFLFHALVSTSLNLGLLLPWEVCAAAEAAYRTGHVPLAAAEGFVRQVLGWREYVRGVYWLRMPGYRALNALEASRPLPGFFWTGETRMNCVRQVVRQTRDHAYAHHIQRLMVTGNFALMAGLHPDAVNEWYLIVFADAYEWVELPNVHGMALHADGGLMGSKPYAASGAYINRMSDYCRGCAYDVREVAGEGACPFNSLYWDFVARHRDRFAANPRMGPVVRALDRMDAARLGAIRARAAGVLEDMAAL</sequence>
<protein>
    <submittedName>
        <fullName evidence="1">Cryptochrome/photolyase family protein</fullName>
    </submittedName>
</protein>
<dbReference type="InterPro" id="IPR007357">
    <property type="entry name" value="PhrB-like"/>
</dbReference>
<reference evidence="1 2" key="1">
    <citation type="submission" date="2024-09" db="EMBL/GenBank/DDBJ databases">
        <authorList>
            <person name="Sun Q."/>
            <person name="Mori K."/>
        </authorList>
    </citation>
    <scope>NUCLEOTIDE SEQUENCE [LARGE SCALE GENOMIC DNA]</scope>
    <source>
        <strain evidence="1 2">CCM 7468</strain>
    </source>
</reference>
<dbReference type="EMBL" id="JBHLVZ010000114">
    <property type="protein sequence ID" value="MFC0389510.1"/>
    <property type="molecule type" value="Genomic_DNA"/>
</dbReference>
<dbReference type="Gene3D" id="1.10.10.1710">
    <property type="entry name" value="Deoxyribodipyrimidine photolyase-related"/>
    <property type="match status" value="1"/>
</dbReference>
<evidence type="ECO:0000313" key="2">
    <source>
        <dbReference type="Proteomes" id="UP001589789"/>
    </source>
</evidence>
<dbReference type="Proteomes" id="UP001589789">
    <property type="component" value="Unassembled WGS sequence"/>
</dbReference>
<evidence type="ECO:0000313" key="1">
    <source>
        <dbReference type="EMBL" id="MFC0389510.1"/>
    </source>
</evidence>
<dbReference type="RefSeq" id="WP_377056954.1">
    <property type="nucleotide sequence ID" value="NZ_JBHLVZ010000114.1"/>
</dbReference>
<gene>
    <name evidence="1" type="ORF">ACFFIC_28770</name>
</gene>
<dbReference type="Pfam" id="PF04244">
    <property type="entry name" value="DPRP"/>
    <property type="match status" value="1"/>
</dbReference>
<proteinExistence type="predicted"/>
<dbReference type="SUPFAM" id="SSF48173">
    <property type="entry name" value="Cryptochrome/photolyase FAD-binding domain"/>
    <property type="match status" value="1"/>
</dbReference>
<dbReference type="PANTHER" id="PTHR38657">
    <property type="entry name" value="SLR1343 PROTEIN"/>
    <property type="match status" value="1"/>
</dbReference>
<accession>A0ABV6J0U7</accession>